<evidence type="ECO:0000256" key="10">
    <source>
        <dbReference type="ARBA" id="ARBA00023157"/>
    </source>
</evidence>
<dbReference type="OrthoDB" id="4849160at2759"/>
<feature type="compositionally biased region" description="Basic residues" evidence="16">
    <location>
        <begin position="348"/>
        <end position="368"/>
    </location>
</feature>
<dbReference type="GO" id="GO:0030245">
    <property type="term" value="P:cellulose catabolic process"/>
    <property type="evidence" value="ECO:0007669"/>
    <property type="project" value="UniProtKB-KW"/>
</dbReference>
<dbReference type="AlphaFoldDB" id="A0A9W8L3J5"/>
<keyword evidence="8" id="KW-0186">Copper</keyword>
<keyword evidence="6" id="KW-0136">Cellulose degradation</keyword>
<evidence type="ECO:0000313" key="18">
    <source>
        <dbReference type="EMBL" id="KAJ2686603.1"/>
    </source>
</evidence>
<comment type="subcellular location">
    <subcellularLocation>
        <location evidence="2">Secreted</location>
    </subcellularLocation>
</comment>
<dbReference type="EMBL" id="JANBTX010000100">
    <property type="protein sequence ID" value="KAJ2686603.1"/>
    <property type="molecule type" value="Genomic_DNA"/>
</dbReference>
<evidence type="ECO:0000256" key="1">
    <source>
        <dbReference type="ARBA" id="ARBA00001973"/>
    </source>
</evidence>
<reference evidence="18" key="1">
    <citation type="submission" date="2022-07" db="EMBL/GenBank/DDBJ databases">
        <title>Phylogenomic reconstructions and comparative analyses of Kickxellomycotina fungi.</title>
        <authorList>
            <person name="Reynolds N.K."/>
            <person name="Stajich J.E."/>
            <person name="Barry K."/>
            <person name="Grigoriev I.V."/>
            <person name="Crous P."/>
            <person name="Smith M.E."/>
        </authorList>
    </citation>
    <scope>NUCLEOTIDE SEQUENCE</scope>
    <source>
        <strain evidence="18">CBS 109367</strain>
    </source>
</reference>
<keyword evidence="19" id="KW-1185">Reference proteome</keyword>
<comment type="catalytic activity">
    <reaction evidence="14">
        <text>[(1-&gt;4)-beta-D-glucosyl]n+m + reduced acceptor + O2 = 4-dehydro-beta-D-glucosyl-[(1-&gt;4)-beta-D-glucosyl]n-1 + [(1-&gt;4)-beta-D-glucosyl]m + acceptor + H2O.</text>
        <dbReference type="EC" id="1.14.99.56"/>
    </reaction>
</comment>
<accession>A0A9W8L3J5</accession>
<feature type="domain" description="Auxiliary Activity family 9 catalytic" evidence="17">
    <location>
        <begin position="97"/>
        <end position="306"/>
    </location>
</feature>
<name>A0A9W8L3J5_9FUNG</name>
<evidence type="ECO:0000259" key="17">
    <source>
        <dbReference type="Pfam" id="PF03443"/>
    </source>
</evidence>
<dbReference type="GO" id="GO:0046872">
    <property type="term" value="F:metal ion binding"/>
    <property type="evidence" value="ECO:0007669"/>
    <property type="project" value="UniProtKB-KW"/>
</dbReference>
<evidence type="ECO:0000256" key="3">
    <source>
        <dbReference type="ARBA" id="ARBA00022525"/>
    </source>
</evidence>
<keyword evidence="5" id="KW-0732">Signal</keyword>
<dbReference type="Gene3D" id="2.70.50.70">
    <property type="match status" value="2"/>
</dbReference>
<evidence type="ECO:0000256" key="5">
    <source>
        <dbReference type="ARBA" id="ARBA00022729"/>
    </source>
</evidence>
<evidence type="ECO:0000313" key="19">
    <source>
        <dbReference type="Proteomes" id="UP001151516"/>
    </source>
</evidence>
<keyword evidence="12" id="KW-0624">Polysaccharide degradation</keyword>
<dbReference type="InterPro" id="IPR005103">
    <property type="entry name" value="AA9_LPMO"/>
</dbReference>
<keyword evidence="10" id="KW-1015">Disulfide bond</keyword>
<keyword evidence="4" id="KW-0479">Metal-binding</keyword>
<dbReference type="GO" id="GO:0004497">
    <property type="term" value="F:monooxygenase activity"/>
    <property type="evidence" value="ECO:0007669"/>
    <property type="project" value="UniProtKB-KW"/>
</dbReference>
<keyword evidence="7" id="KW-0560">Oxidoreductase</keyword>
<comment type="similarity">
    <text evidence="13">Belongs to the polysaccharide monooxygenase AA9 family.</text>
</comment>
<evidence type="ECO:0000256" key="12">
    <source>
        <dbReference type="ARBA" id="ARBA00023326"/>
    </source>
</evidence>
<evidence type="ECO:0000256" key="9">
    <source>
        <dbReference type="ARBA" id="ARBA00023033"/>
    </source>
</evidence>
<gene>
    <name evidence="18" type="ORF">IWW39_003506</name>
</gene>
<sequence>MDAKATKNLTLTAGVKFGILFRENAKEQSRFIEEAHKGPVMIYLAPLASNGEGDVWFKIFEKGYDTKAKKFYTEVLQDTRGAMDFTIPEDIPAVSAHTYLFRFNIDGKDTERGEYIRPYRESTVNSPVKDPMDKDLRCRTDKMDAKLTKNLTLTAGVKFGLEFHEGDEDTTRFIEPAHRGPGMIYLAPLESNGEGPVWFKIFEKGYDPATKLFYTQILMKSKGKMEFTIPEDIPGGDYLMRTEFIALHTADKEYTAKSKNDGAEFFPNCAQIKLISKGTAKPKGHEIPGIYTTKDPGILFNLWDKYDSYVIPGPPLYSKELGVNPVSQEGGNPGDGETPEEGTNPPKKPTKPKKPCVRKNKKKRRHYK</sequence>
<evidence type="ECO:0000256" key="15">
    <source>
        <dbReference type="ARBA" id="ARBA00047174"/>
    </source>
</evidence>
<evidence type="ECO:0000256" key="6">
    <source>
        <dbReference type="ARBA" id="ARBA00023001"/>
    </source>
</evidence>
<evidence type="ECO:0000256" key="2">
    <source>
        <dbReference type="ARBA" id="ARBA00004613"/>
    </source>
</evidence>
<evidence type="ECO:0000256" key="4">
    <source>
        <dbReference type="ARBA" id="ARBA00022723"/>
    </source>
</evidence>
<dbReference type="GO" id="GO:0005576">
    <property type="term" value="C:extracellular region"/>
    <property type="evidence" value="ECO:0007669"/>
    <property type="project" value="UniProtKB-SubCell"/>
</dbReference>
<dbReference type="CDD" id="cd21175">
    <property type="entry name" value="LPMO_AA9"/>
    <property type="match status" value="1"/>
</dbReference>
<keyword evidence="11" id="KW-0119">Carbohydrate metabolism</keyword>
<keyword evidence="9" id="KW-0503">Monooxygenase</keyword>
<evidence type="ECO:0000256" key="13">
    <source>
        <dbReference type="ARBA" id="ARBA00044502"/>
    </source>
</evidence>
<dbReference type="PANTHER" id="PTHR33353:SF10">
    <property type="entry name" value="ENDO-BETA-1,4-GLUCANASE D"/>
    <property type="match status" value="1"/>
</dbReference>
<feature type="region of interest" description="Disordered" evidence="16">
    <location>
        <begin position="320"/>
        <end position="368"/>
    </location>
</feature>
<dbReference type="PANTHER" id="PTHR33353">
    <property type="entry name" value="PUTATIVE (AFU_ORTHOLOGUE AFUA_1G12560)-RELATED"/>
    <property type="match status" value="1"/>
</dbReference>
<dbReference type="InterPro" id="IPR049892">
    <property type="entry name" value="AA9"/>
</dbReference>
<comment type="cofactor">
    <cofactor evidence="1">
        <name>Cu(2+)</name>
        <dbReference type="ChEBI" id="CHEBI:29036"/>
    </cofactor>
</comment>
<evidence type="ECO:0000256" key="11">
    <source>
        <dbReference type="ARBA" id="ARBA00023277"/>
    </source>
</evidence>
<organism evidence="18 19">
    <name type="scientific">Coemansia spiralis</name>
    <dbReference type="NCBI Taxonomy" id="417178"/>
    <lineage>
        <taxon>Eukaryota</taxon>
        <taxon>Fungi</taxon>
        <taxon>Fungi incertae sedis</taxon>
        <taxon>Zoopagomycota</taxon>
        <taxon>Kickxellomycotina</taxon>
        <taxon>Kickxellomycetes</taxon>
        <taxon>Kickxellales</taxon>
        <taxon>Kickxellaceae</taxon>
        <taxon>Coemansia</taxon>
    </lineage>
</organism>
<evidence type="ECO:0000256" key="16">
    <source>
        <dbReference type="SAM" id="MobiDB-lite"/>
    </source>
</evidence>
<evidence type="ECO:0000256" key="14">
    <source>
        <dbReference type="ARBA" id="ARBA00045077"/>
    </source>
</evidence>
<keyword evidence="3" id="KW-0964">Secreted</keyword>
<proteinExistence type="inferred from homology"/>
<evidence type="ECO:0000256" key="7">
    <source>
        <dbReference type="ARBA" id="ARBA00023002"/>
    </source>
</evidence>
<comment type="caution">
    <text evidence="18">The sequence shown here is derived from an EMBL/GenBank/DDBJ whole genome shotgun (WGS) entry which is preliminary data.</text>
</comment>
<protein>
    <recommendedName>
        <fullName evidence="15">lytic cellulose monooxygenase (C4-dehydrogenating)</fullName>
        <ecNumber evidence="15">1.14.99.56</ecNumber>
    </recommendedName>
</protein>
<evidence type="ECO:0000256" key="8">
    <source>
        <dbReference type="ARBA" id="ARBA00023008"/>
    </source>
</evidence>
<dbReference type="Proteomes" id="UP001151516">
    <property type="component" value="Unassembled WGS sequence"/>
</dbReference>
<dbReference type="EC" id="1.14.99.56" evidence="15"/>
<dbReference type="Pfam" id="PF03443">
    <property type="entry name" value="AA9"/>
    <property type="match status" value="1"/>
</dbReference>